<keyword evidence="2" id="KW-1185">Reference proteome</keyword>
<sequence>MPTYHKLVRDKIPMIIEATGKSYRTRILENTEYIKELRTKLGEEVEEYLSAKTDDTAVEELADILEILHSLAKVHGKTMEDVEHVRQEKEVKRGGFQKGIFLIDVEDE</sequence>
<accession>A0ABS6JL60</accession>
<protein>
    <submittedName>
        <fullName evidence="1">Nucleoside triphosphate pyrophosphohydrolase</fullName>
    </submittedName>
</protein>
<name>A0ABS6JL60_9BACI</name>
<dbReference type="EMBL" id="JAHQCS010000163">
    <property type="protein sequence ID" value="MBU9714120.1"/>
    <property type="molecule type" value="Genomic_DNA"/>
</dbReference>
<evidence type="ECO:0000313" key="2">
    <source>
        <dbReference type="Proteomes" id="UP000784880"/>
    </source>
</evidence>
<gene>
    <name evidence="1" type="ORF">KS419_20500</name>
</gene>
<dbReference type="RefSeq" id="WP_217068448.1">
    <property type="nucleotide sequence ID" value="NZ_JAHQCS010000163.1"/>
</dbReference>
<comment type="caution">
    <text evidence="1">The sequence shown here is derived from an EMBL/GenBank/DDBJ whole genome shotgun (WGS) entry which is preliminary data.</text>
</comment>
<dbReference type="CDD" id="cd11532">
    <property type="entry name" value="NTP-PPase_COG4997"/>
    <property type="match status" value="1"/>
</dbReference>
<organism evidence="1 2">
    <name type="scientific">Evansella tamaricis</name>
    <dbReference type="NCBI Taxonomy" id="2069301"/>
    <lineage>
        <taxon>Bacteria</taxon>
        <taxon>Bacillati</taxon>
        <taxon>Bacillota</taxon>
        <taxon>Bacilli</taxon>
        <taxon>Bacillales</taxon>
        <taxon>Bacillaceae</taxon>
        <taxon>Evansella</taxon>
    </lineage>
</organism>
<proteinExistence type="predicted"/>
<dbReference type="InterPro" id="IPR038735">
    <property type="entry name" value="MSMEG_1276-like_NTP-PPase_dom"/>
</dbReference>
<evidence type="ECO:0000313" key="1">
    <source>
        <dbReference type="EMBL" id="MBU9714120.1"/>
    </source>
</evidence>
<dbReference type="Proteomes" id="UP000784880">
    <property type="component" value="Unassembled WGS sequence"/>
</dbReference>
<reference evidence="1 2" key="1">
    <citation type="submission" date="2021-06" db="EMBL/GenBank/DDBJ databases">
        <title>Bacillus sp. RD4P76, an endophyte from a halophyte.</title>
        <authorList>
            <person name="Sun J.-Q."/>
        </authorList>
    </citation>
    <scope>NUCLEOTIDE SEQUENCE [LARGE SCALE GENOMIC DNA]</scope>
    <source>
        <strain evidence="1 2">CGMCC 1.15917</strain>
    </source>
</reference>